<reference evidence="1 2" key="1">
    <citation type="submission" date="2018-06" db="EMBL/GenBank/DDBJ databases">
        <title>Comparative genomics reveals the genomic features of Rhizophagus irregularis, R. cerebriforme, R. diaphanum and Gigaspora rosea, and their symbiotic lifestyle signature.</title>
        <authorList>
            <person name="Morin E."/>
            <person name="San Clemente H."/>
            <person name="Chen E.C.H."/>
            <person name="De La Providencia I."/>
            <person name="Hainaut M."/>
            <person name="Kuo A."/>
            <person name="Kohler A."/>
            <person name="Murat C."/>
            <person name="Tang N."/>
            <person name="Roy S."/>
            <person name="Loubradou J."/>
            <person name="Henrissat B."/>
            <person name="Grigoriev I.V."/>
            <person name="Corradi N."/>
            <person name="Roux C."/>
            <person name="Martin F.M."/>
        </authorList>
    </citation>
    <scope>NUCLEOTIDE SEQUENCE [LARGE SCALE GENOMIC DNA]</scope>
    <source>
        <strain evidence="1 2">DAOM 227022</strain>
    </source>
</reference>
<organism evidence="1 2">
    <name type="scientific">Glomus cerebriforme</name>
    <dbReference type="NCBI Taxonomy" id="658196"/>
    <lineage>
        <taxon>Eukaryota</taxon>
        <taxon>Fungi</taxon>
        <taxon>Fungi incertae sedis</taxon>
        <taxon>Mucoromycota</taxon>
        <taxon>Glomeromycotina</taxon>
        <taxon>Glomeromycetes</taxon>
        <taxon>Glomerales</taxon>
        <taxon>Glomeraceae</taxon>
        <taxon>Glomus</taxon>
    </lineage>
</organism>
<protein>
    <submittedName>
        <fullName evidence="1">Uncharacterized protein</fullName>
    </submittedName>
</protein>
<sequence>MKWSKIKSNIKKDIVRIEGNSGNVERNMIILLLIMGLMAKDNETIIIESTDASEIYKIIEKMANIKNNNNIFWSLHEVKKEKKSKKNGENDKLKSEIIDINDIEETLPLNRY</sequence>
<keyword evidence="2" id="KW-1185">Reference proteome</keyword>
<dbReference type="Proteomes" id="UP000265703">
    <property type="component" value="Unassembled WGS sequence"/>
</dbReference>
<evidence type="ECO:0000313" key="2">
    <source>
        <dbReference type="Proteomes" id="UP000265703"/>
    </source>
</evidence>
<gene>
    <name evidence="1" type="ORF">C1645_836652</name>
</gene>
<dbReference type="AlphaFoldDB" id="A0A397SFW6"/>
<proteinExistence type="predicted"/>
<dbReference type="EMBL" id="QKYT01000764">
    <property type="protein sequence ID" value="RIA81651.1"/>
    <property type="molecule type" value="Genomic_DNA"/>
</dbReference>
<evidence type="ECO:0000313" key="1">
    <source>
        <dbReference type="EMBL" id="RIA81651.1"/>
    </source>
</evidence>
<name>A0A397SFW6_9GLOM</name>
<accession>A0A397SFW6</accession>
<comment type="caution">
    <text evidence="1">The sequence shown here is derived from an EMBL/GenBank/DDBJ whole genome shotgun (WGS) entry which is preliminary data.</text>
</comment>